<reference evidence="2" key="1">
    <citation type="journal article" date="2023" name="G3 (Bethesda)">
        <title>Whole genome assembly and annotation of the endangered Caribbean coral Acropora cervicornis.</title>
        <authorList>
            <person name="Selwyn J.D."/>
            <person name="Vollmer S.V."/>
        </authorList>
    </citation>
    <scope>NUCLEOTIDE SEQUENCE</scope>
    <source>
        <strain evidence="2">K2</strain>
    </source>
</reference>
<comment type="caution">
    <text evidence="2">The sequence shown here is derived from an EMBL/GenBank/DDBJ whole genome shotgun (WGS) entry which is preliminary data.</text>
</comment>
<proteinExistence type="predicted"/>
<keyword evidence="3" id="KW-1185">Reference proteome</keyword>
<accession>A0AAD9PYY4</accession>
<feature type="compositionally biased region" description="Low complexity" evidence="1">
    <location>
        <begin position="22"/>
        <end position="36"/>
    </location>
</feature>
<feature type="region of interest" description="Disordered" evidence="1">
    <location>
        <begin position="14"/>
        <end position="41"/>
    </location>
</feature>
<dbReference type="AlphaFoldDB" id="A0AAD9PYY4"/>
<gene>
    <name evidence="2" type="ORF">P5673_027639</name>
</gene>
<name>A0AAD9PYY4_ACRCE</name>
<evidence type="ECO:0000256" key="1">
    <source>
        <dbReference type="SAM" id="MobiDB-lite"/>
    </source>
</evidence>
<sequence length="83" mass="8485">MTMPPLSCWDFKLNKSGDGKEAPPAAAAAPPAAGAAPPAPGAPAAWIKLSRLCPSRALANRPGQNGSTFTWAALISFSIFSAY</sequence>
<evidence type="ECO:0000313" key="3">
    <source>
        <dbReference type="Proteomes" id="UP001249851"/>
    </source>
</evidence>
<dbReference type="Proteomes" id="UP001249851">
    <property type="component" value="Unassembled WGS sequence"/>
</dbReference>
<organism evidence="2 3">
    <name type="scientific">Acropora cervicornis</name>
    <name type="common">Staghorn coral</name>
    <dbReference type="NCBI Taxonomy" id="6130"/>
    <lineage>
        <taxon>Eukaryota</taxon>
        <taxon>Metazoa</taxon>
        <taxon>Cnidaria</taxon>
        <taxon>Anthozoa</taxon>
        <taxon>Hexacorallia</taxon>
        <taxon>Scleractinia</taxon>
        <taxon>Astrocoeniina</taxon>
        <taxon>Acroporidae</taxon>
        <taxon>Acropora</taxon>
    </lineage>
</organism>
<evidence type="ECO:0000313" key="2">
    <source>
        <dbReference type="EMBL" id="KAK2551454.1"/>
    </source>
</evidence>
<reference evidence="2" key="2">
    <citation type="journal article" date="2023" name="Science">
        <title>Genomic signatures of disease resistance in endangered staghorn corals.</title>
        <authorList>
            <person name="Vollmer S.V."/>
            <person name="Selwyn J.D."/>
            <person name="Despard B.A."/>
            <person name="Roesel C.L."/>
        </authorList>
    </citation>
    <scope>NUCLEOTIDE SEQUENCE</scope>
    <source>
        <strain evidence="2">K2</strain>
    </source>
</reference>
<protein>
    <submittedName>
        <fullName evidence="2">Uncharacterized protein</fullName>
    </submittedName>
</protein>
<dbReference type="EMBL" id="JARQWQ010000097">
    <property type="protein sequence ID" value="KAK2551454.1"/>
    <property type="molecule type" value="Genomic_DNA"/>
</dbReference>